<dbReference type="Pfam" id="PF05065">
    <property type="entry name" value="Phage_capsid"/>
    <property type="match status" value="1"/>
</dbReference>
<organism evidence="4">
    <name type="scientific">Siphoviridae sp. ctNZc11</name>
    <dbReference type="NCBI Taxonomy" id="2827858"/>
    <lineage>
        <taxon>Viruses</taxon>
        <taxon>Duplodnaviria</taxon>
        <taxon>Heunggongvirae</taxon>
        <taxon>Uroviricota</taxon>
        <taxon>Caudoviricetes</taxon>
    </lineage>
</organism>
<dbReference type="EMBL" id="BK032797">
    <property type="protein sequence ID" value="DAF60759.1"/>
    <property type="molecule type" value="Genomic_DNA"/>
</dbReference>
<feature type="domain" description="Phage capsid-like C-terminal" evidence="3">
    <location>
        <begin position="95"/>
        <end position="231"/>
    </location>
</feature>
<dbReference type="InterPro" id="IPR024455">
    <property type="entry name" value="Phage_capsid"/>
</dbReference>
<evidence type="ECO:0000313" key="4">
    <source>
        <dbReference type="EMBL" id="DAF60759.1"/>
    </source>
</evidence>
<evidence type="ECO:0000256" key="2">
    <source>
        <dbReference type="ARBA" id="ARBA00022844"/>
    </source>
</evidence>
<proteinExistence type="predicted"/>
<dbReference type="NCBIfam" id="TIGR01554">
    <property type="entry name" value="major_cap_HK97"/>
    <property type="match status" value="1"/>
</dbReference>
<accession>A0A8S5TCP8</accession>
<reference evidence="4" key="1">
    <citation type="journal article" date="2021" name="Proc. Natl. Acad. Sci. U.S.A.">
        <title>A Catalog of Tens of Thousands of Viruses from Human Metagenomes Reveals Hidden Associations with Chronic Diseases.</title>
        <authorList>
            <person name="Tisza M.J."/>
            <person name="Buck C.B."/>
        </authorList>
    </citation>
    <scope>NUCLEOTIDE SEQUENCE</scope>
    <source>
        <strain evidence="4">CtNZc11</strain>
    </source>
</reference>
<evidence type="ECO:0000259" key="3">
    <source>
        <dbReference type="Pfam" id="PF05065"/>
    </source>
</evidence>
<evidence type="ECO:0000256" key="1">
    <source>
        <dbReference type="ARBA" id="ARBA00004328"/>
    </source>
</evidence>
<protein>
    <submittedName>
        <fullName evidence="4">Major capsid protein</fullName>
    </submittedName>
</protein>
<dbReference type="SUPFAM" id="SSF56563">
    <property type="entry name" value="Major capsid protein gp5"/>
    <property type="match status" value="1"/>
</dbReference>
<dbReference type="InterPro" id="IPR054612">
    <property type="entry name" value="Phage_capsid-like_C"/>
</dbReference>
<sequence>MKFNKINSATINKAKEILEKAEDKSSAIVEVAEMLIGDRYEELIKEVVAEANNANANNAANAKLGLRTLSNEENKFYDLLKNDVKQAITGSQIDLIPNTIVDNTLADIKKQSDLLSLCTFAPADVKKWLVASKSGTFAWGELTGAVVGELGATFTSLNIELGKLTAYLVIPKAIRNLANPFVDKYFNAILGDVMHDGLEYAFLQGDGKTSPIGVFKQIEKSNEDGTRKDKTKHATLTGFSPKQMAPVKQQLCHKGLRTIPGLALVCNPMDEFGYIDPALYAQTYAGNYVMCSIDKIRKIPTANCPQGAAGFLIDSPDYYTMGISGVSIKEYDQTKALDDADVVIGKCYGNGRAVDDDVCYYFDPTKLEEFVPKFFQVNNPAAASE</sequence>
<comment type="subcellular location">
    <subcellularLocation>
        <location evidence="1">Virion</location>
    </subcellularLocation>
</comment>
<name>A0A8S5TCP8_9CAUD</name>
<dbReference type="GO" id="GO:0044423">
    <property type="term" value="C:virion component"/>
    <property type="evidence" value="ECO:0007669"/>
    <property type="project" value="UniProtKB-KW"/>
</dbReference>
<keyword evidence="2" id="KW-0946">Virion</keyword>